<evidence type="ECO:0000313" key="1">
    <source>
        <dbReference type="EMBL" id="CAD6226039.1"/>
    </source>
</evidence>
<proteinExistence type="predicted"/>
<evidence type="ECO:0000313" key="2">
    <source>
        <dbReference type="Proteomes" id="UP000604825"/>
    </source>
</evidence>
<comment type="caution">
    <text evidence="1">The sequence shown here is derived from an EMBL/GenBank/DDBJ whole genome shotgun (WGS) entry which is preliminary data.</text>
</comment>
<name>A0A811NPY7_9POAL</name>
<reference evidence="1" key="1">
    <citation type="submission" date="2020-10" db="EMBL/GenBank/DDBJ databases">
        <authorList>
            <person name="Han B."/>
            <person name="Lu T."/>
            <person name="Zhao Q."/>
            <person name="Huang X."/>
            <person name="Zhao Y."/>
        </authorList>
    </citation>
    <scope>NUCLEOTIDE SEQUENCE</scope>
</reference>
<dbReference type="AlphaFoldDB" id="A0A811NPY7"/>
<dbReference type="Proteomes" id="UP000604825">
    <property type="component" value="Unassembled WGS sequence"/>
</dbReference>
<accession>A0A811NPY7</accession>
<organism evidence="1 2">
    <name type="scientific">Miscanthus lutarioriparius</name>
    <dbReference type="NCBI Taxonomy" id="422564"/>
    <lineage>
        <taxon>Eukaryota</taxon>
        <taxon>Viridiplantae</taxon>
        <taxon>Streptophyta</taxon>
        <taxon>Embryophyta</taxon>
        <taxon>Tracheophyta</taxon>
        <taxon>Spermatophyta</taxon>
        <taxon>Magnoliopsida</taxon>
        <taxon>Liliopsida</taxon>
        <taxon>Poales</taxon>
        <taxon>Poaceae</taxon>
        <taxon>PACMAD clade</taxon>
        <taxon>Panicoideae</taxon>
        <taxon>Andropogonodae</taxon>
        <taxon>Andropogoneae</taxon>
        <taxon>Saccharinae</taxon>
        <taxon>Miscanthus</taxon>
    </lineage>
</organism>
<keyword evidence="2" id="KW-1185">Reference proteome</keyword>
<protein>
    <submittedName>
        <fullName evidence="1">Uncharacterized protein</fullName>
    </submittedName>
</protein>
<sequence length="141" mass="14935">MARPPAIRNARACLRPIRCGGGLRAAASGGYSHRGCVGRPRGGGAQGLGAEAAMTRVRLRREGFLEGMLLDRWLLNLVRICGFVEDYSIVDTDQLHRASVPLGMPALPLKSLVSLGDLLGFDTPELEAITAMRGMSGSSSS</sequence>
<gene>
    <name evidence="1" type="ORF">NCGR_LOCUS17911</name>
</gene>
<dbReference type="EMBL" id="CAJGYO010000004">
    <property type="protein sequence ID" value="CAD6226039.1"/>
    <property type="molecule type" value="Genomic_DNA"/>
</dbReference>